<evidence type="ECO:0000313" key="4">
    <source>
        <dbReference type="EMBL" id="KTD35554.1"/>
    </source>
</evidence>
<evidence type="ECO:0000313" key="7">
    <source>
        <dbReference type="Proteomes" id="UP000254040"/>
    </source>
</evidence>
<dbReference type="EMBL" id="UGOG01000001">
    <property type="protein sequence ID" value="STX62702.1"/>
    <property type="molecule type" value="Genomic_DNA"/>
</dbReference>
<organism evidence="5 7">
    <name type="scientific">Legionella moravica</name>
    <dbReference type="NCBI Taxonomy" id="39962"/>
    <lineage>
        <taxon>Bacteria</taxon>
        <taxon>Pseudomonadati</taxon>
        <taxon>Pseudomonadota</taxon>
        <taxon>Gammaproteobacteria</taxon>
        <taxon>Legionellales</taxon>
        <taxon>Legionellaceae</taxon>
        <taxon>Legionella</taxon>
    </lineage>
</organism>
<accession>A0A378JYZ9</accession>
<proteinExistence type="inferred from homology"/>
<evidence type="ECO:0000313" key="6">
    <source>
        <dbReference type="Proteomes" id="UP000054985"/>
    </source>
</evidence>
<gene>
    <name evidence="5" type="primary">ybgC</name>
    <name evidence="4" type="ORF">Lmor_1001</name>
    <name evidence="5" type="ORF">NCTC12239_01641</name>
</gene>
<dbReference type="PANTHER" id="PTHR31793">
    <property type="entry name" value="4-HYDROXYBENZOYL-COA THIOESTERASE FAMILY MEMBER"/>
    <property type="match status" value="1"/>
</dbReference>
<dbReference type="InterPro" id="IPR050563">
    <property type="entry name" value="4-hydroxybenzoyl-CoA_TE"/>
</dbReference>
<dbReference type="InterPro" id="IPR029069">
    <property type="entry name" value="HotDog_dom_sf"/>
</dbReference>
<dbReference type="InterPro" id="IPR006684">
    <property type="entry name" value="YbgC/YbaW"/>
</dbReference>
<dbReference type="EC" id="3.1.2.-" evidence="5"/>
<dbReference type="FunFam" id="3.10.129.10:FF:000004">
    <property type="entry name" value="Tol-pal system-associated acyl-CoA thioesterase"/>
    <property type="match status" value="1"/>
</dbReference>
<dbReference type="PIRSF" id="PIRSF003230">
    <property type="entry name" value="YbgC"/>
    <property type="match status" value="1"/>
</dbReference>
<dbReference type="STRING" id="39962.Lmor_1001"/>
<dbReference type="CDD" id="cd00586">
    <property type="entry name" value="4HBT"/>
    <property type="match status" value="1"/>
</dbReference>
<dbReference type="RefSeq" id="WP_028384704.1">
    <property type="nucleotide sequence ID" value="NZ_CAAAJG010000009.1"/>
</dbReference>
<dbReference type="EMBL" id="LNYN01000014">
    <property type="protein sequence ID" value="KTD35554.1"/>
    <property type="molecule type" value="Genomic_DNA"/>
</dbReference>
<comment type="similarity">
    <text evidence="1">Belongs to the 4-hydroxybenzoyl-CoA thioesterase family.</text>
</comment>
<keyword evidence="6" id="KW-1185">Reference proteome</keyword>
<dbReference type="Proteomes" id="UP000054985">
    <property type="component" value="Unassembled WGS sequence"/>
</dbReference>
<dbReference type="Gene3D" id="3.10.129.10">
    <property type="entry name" value="Hotdog Thioesterase"/>
    <property type="match status" value="1"/>
</dbReference>
<reference evidence="4 6" key="1">
    <citation type="submission" date="2015-11" db="EMBL/GenBank/DDBJ databases">
        <title>Genomic analysis of 38 Legionella species identifies large and diverse effector repertoires.</title>
        <authorList>
            <person name="Burstein D."/>
            <person name="Amaro F."/>
            <person name="Zusman T."/>
            <person name="Lifshitz Z."/>
            <person name="Cohen O."/>
            <person name="Gilbert J.A."/>
            <person name="Pupko T."/>
            <person name="Shuman H.A."/>
            <person name="Segal G."/>
        </authorList>
    </citation>
    <scope>NUCLEOTIDE SEQUENCE [LARGE SCALE GENOMIC DNA]</scope>
    <source>
        <strain evidence="4 6">ATCC 43877</strain>
    </source>
</reference>
<dbReference type="Pfam" id="PF03061">
    <property type="entry name" value="4HBT"/>
    <property type="match status" value="1"/>
</dbReference>
<evidence type="ECO:0000313" key="5">
    <source>
        <dbReference type="EMBL" id="STX62702.1"/>
    </source>
</evidence>
<dbReference type="InterPro" id="IPR006683">
    <property type="entry name" value="Thioestr_dom"/>
</dbReference>
<dbReference type="PANTHER" id="PTHR31793:SF37">
    <property type="entry name" value="ACYL-COA THIOESTER HYDROLASE YBGC"/>
    <property type="match status" value="1"/>
</dbReference>
<dbReference type="SUPFAM" id="SSF54637">
    <property type="entry name" value="Thioesterase/thiol ester dehydrase-isomerase"/>
    <property type="match status" value="1"/>
</dbReference>
<evidence type="ECO:0000259" key="3">
    <source>
        <dbReference type="Pfam" id="PF03061"/>
    </source>
</evidence>
<sequence>MKHITKHQSSVRVYAEDVDYMGIVYHPNYLRYFERARTEMLRHNGLLLSELMNENVLFAISELNIKYLYPARLDDLLTLSTQISEQNKCSFVFNQTIHNEDNNLICEANIKVVCVDGLLKPRRLPDLFATPNE</sequence>
<protein>
    <submittedName>
        <fullName evidence="5">Acyl-CoA thioesterase</fullName>
        <ecNumber evidence="5">3.1.2.-</ecNumber>
    </submittedName>
</protein>
<evidence type="ECO:0000256" key="2">
    <source>
        <dbReference type="ARBA" id="ARBA00022801"/>
    </source>
</evidence>
<feature type="domain" description="Thioesterase" evidence="3">
    <location>
        <begin position="21"/>
        <end position="106"/>
    </location>
</feature>
<keyword evidence="2 5" id="KW-0378">Hydrolase</keyword>
<dbReference type="Proteomes" id="UP000254040">
    <property type="component" value="Unassembled WGS sequence"/>
</dbReference>
<dbReference type="GO" id="GO:0047617">
    <property type="term" value="F:fatty acyl-CoA hydrolase activity"/>
    <property type="evidence" value="ECO:0007669"/>
    <property type="project" value="TreeGrafter"/>
</dbReference>
<dbReference type="OrthoDB" id="9808429at2"/>
<dbReference type="AlphaFoldDB" id="A0A378JYZ9"/>
<evidence type="ECO:0000256" key="1">
    <source>
        <dbReference type="ARBA" id="ARBA00005953"/>
    </source>
</evidence>
<name>A0A378JYZ9_9GAMM</name>
<reference evidence="5 7" key="2">
    <citation type="submission" date="2018-06" db="EMBL/GenBank/DDBJ databases">
        <authorList>
            <consortium name="Pathogen Informatics"/>
            <person name="Doyle S."/>
        </authorList>
    </citation>
    <scope>NUCLEOTIDE SEQUENCE [LARGE SCALE GENOMIC DNA]</scope>
    <source>
        <strain evidence="5 7">NCTC12239</strain>
    </source>
</reference>
<dbReference type="NCBIfam" id="TIGR00051">
    <property type="entry name" value="YbgC/FadM family acyl-CoA thioesterase"/>
    <property type="match status" value="1"/>
</dbReference>